<feature type="transmembrane region" description="Helical" evidence="6">
    <location>
        <begin position="138"/>
        <end position="160"/>
    </location>
</feature>
<keyword evidence="6" id="KW-0813">Transport</keyword>
<comment type="subcellular location">
    <subcellularLocation>
        <location evidence="6">Cell membrane</location>
        <topology evidence="6">Multi-pass membrane protein</topology>
    </subcellularLocation>
    <subcellularLocation>
        <location evidence="1">Membrane</location>
        <topology evidence="1">Multi-pass membrane protein</topology>
    </subcellularLocation>
</comment>
<dbReference type="PROSITE" id="PS51012">
    <property type="entry name" value="ABC_TM2"/>
    <property type="match status" value="1"/>
</dbReference>
<keyword evidence="2 6" id="KW-0812">Transmembrane</keyword>
<organism evidence="8 9">
    <name type="scientific">Allokutzneria multivorans</name>
    <dbReference type="NCBI Taxonomy" id="1142134"/>
    <lineage>
        <taxon>Bacteria</taxon>
        <taxon>Bacillati</taxon>
        <taxon>Actinomycetota</taxon>
        <taxon>Actinomycetes</taxon>
        <taxon>Pseudonocardiales</taxon>
        <taxon>Pseudonocardiaceae</taxon>
        <taxon>Allokutzneria</taxon>
    </lineage>
</organism>
<dbReference type="EMBL" id="BAABAL010000017">
    <property type="protein sequence ID" value="GAA4016673.1"/>
    <property type="molecule type" value="Genomic_DNA"/>
</dbReference>
<dbReference type="PIRSF" id="PIRSF006648">
    <property type="entry name" value="DrrB"/>
    <property type="match status" value="1"/>
</dbReference>
<evidence type="ECO:0000256" key="5">
    <source>
        <dbReference type="ARBA" id="ARBA00023251"/>
    </source>
</evidence>
<proteinExistence type="inferred from homology"/>
<dbReference type="InterPro" id="IPR013525">
    <property type="entry name" value="ABC2_TM"/>
</dbReference>
<keyword evidence="3 6" id="KW-1133">Transmembrane helix</keyword>
<evidence type="ECO:0000313" key="9">
    <source>
        <dbReference type="Proteomes" id="UP001501747"/>
    </source>
</evidence>
<evidence type="ECO:0000256" key="2">
    <source>
        <dbReference type="ARBA" id="ARBA00022692"/>
    </source>
</evidence>
<feature type="transmembrane region" description="Helical" evidence="6">
    <location>
        <begin position="172"/>
        <end position="190"/>
    </location>
</feature>
<protein>
    <recommendedName>
        <fullName evidence="6">Transport permease protein</fullName>
    </recommendedName>
</protein>
<dbReference type="Pfam" id="PF01061">
    <property type="entry name" value="ABC2_membrane"/>
    <property type="match status" value="1"/>
</dbReference>
<sequence length="253" mass="27230">MNLGYLGLEIRRALRAPGTLLFTIGFPAMFYLLEMMLFKDVAGAGAEGGAGTAAAQYPVTIMVGLCAWGVMTAGLLIGTRVVHERTAGWQRQLRLTPLSGAGFLVGKVTVGMAVALPTAIVVPVVAVLVENVQLTPVGWLHATLFVWLGSLPFAIMGLLIGQLSNKDNVQNFVIVGMLLLAMFGGLFMPLDMLPPWWNDLAQFVPSYWLAEIGRVGVLPNYGTLVTPTLVLLGWAVVLSAGVMWRYQRDSART</sequence>
<dbReference type="InterPro" id="IPR000412">
    <property type="entry name" value="ABC_2_transport"/>
</dbReference>
<evidence type="ECO:0000313" key="8">
    <source>
        <dbReference type="EMBL" id="GAA4016673.1"/>
    </source>
</evidence>
<dbReference type="PANTHER" id="PTHR43229">
    <property type="entry name" value="NODULATION PROTEIN J"/>
    <property type="match status" value="1"/>
</dbReference>
<dbReference type="PANTHER" id="PTHR43229:SF2">
    <property type="entry name" value="NODULATION PROTEIN J"/>
    <property type="match status" value="1"/>
</dbReference>
<dbReference type="InterPro" id="IPR051784">
    <property type="entry name" value="Nod_factor_ABC_transporter"/>
</dbReference>
<keyword evidence="6" id="KW-1003">Cell membrane</keyword>
<gene>
    <name evidence="8" type="ORF">GCM10022247_44800</name>
</gene>
<accession>A0ABP7SUQ2</accession>
<evidence type="ECO:0000256" key="4">
    <source>
        <dbReference type="ARBA" id="ARBA00023136"/>
    </source>
</evidence>
<evidence type="ECO:0000256" key="3">
    <source>
        <dbReference type="ARBA" id="ARBA00022989"/>
    </source>
</evidence>
<feature type="transmembrane region" description="Helical" evidence="6">
    <location>
        <begin position="103"/>
        <end position="126"/>
    </location>
</feature>
<comment type="similarity">
    <text evidence="6">Belongs to the ABC-2 integral membrane protein family.</text>
</comment>
<keyword evidence="5" id="KW-0046">Antibiotic resistance</keyword>
<evidence type="ECO:0000256" key="1">
    <source>
        <dbReference type="ARBA" id="ARBA00004141"/>
    </source>
</evidence>
<dbReference type="InterPro" id="IPR047817">
    <property type="entry name" value="ABC2_TM_bact-type"/>
</dbReference>
<comment type="caution">
    <text evidence="8">The sequence shown here is derived from an EMBL/GenBank/DDBJ whole genome shotgun (WGS) entry which is preliminary data.</text>
</comment>
<reference evidence="9" key="1">
    <citation type="journal article" date="2019" name="Int. J. Syst. Evol. Microbiol.">
        <title>The Global Catalogue of Microorganisms (GCM) 10K type strain sequencing project: providing services to taxonomists for standard genome sequencing and annotation.</title>
        <authorList>
            <consortium name="The Broad Institute Genomics Platform"/>
            <consortium name="The Broad Institute Genome Sequencing Center for Infectious Disease"/>
            <person name="Wu L."/>
            <person name="Ma J."/>
        </authorList>
    </citation>
    <scope>NUCLEOTIDE SEQUENCE [LARGE SCALE GENOMIC DNA]</scope>
    <source>
        <strain evidence="9">JCM 17342</strain>
    </source>
</reference>
<feature type="transmembrane region" description="Helical" evidence="6">
    <location>
        <begin position="224"/>
        <end position="244"/>
    </location>
</feature>
<dbReference type="Proteomes" id="UP001501747">
    <property type="component" value="Unassembled WGS sequence"/>
</dbReference>
<evidence type="ECO:0000256" key="6">
    <source>
        <dbReference type="RuleBase" id="RU361157"/>
    </source>
</evidence>
<feature type="transmembrane region" description="Helical" evidence="6">
    <location>
        <begin position="58"/>
        <end position="82"/>
    </location>
</feature>
<feature type="transmembrane region" description="Helical" evidence="6">
    <location>
        <begin position="20"/>
        <end position="38"/>
    </location>
</feature>
<keyword evidence="4 6" id="KW-0472">Membrane</keyword>
<feature type="domain" description="ABC transmembrane type-2" evidence="7">
    <location>
        <begin position="18"/>
        <end position="249"/>
    </location>
</feature>
<dbReference type="RefSeq" id="WP_344877852.1">
    <property type="nucleotide sequence ID" value="NZ_BAABAL010000017.1"/>
</dbReference>
<evidence type="ECO:0000259" key="7">
    <source>
        <dbReference type="PROSITE" id="PS51012"/>
    </source>
</evidence>
<keyword evidence="9" id="KW-1185">Reference proteome</keyword>
<name>A0ABP7SUQ2_9PSEU</name>